<dbReference type="AlphaFoldDB" id="A0A9R1CQA6"/>
<gene>
    <name evidence="4" type="ORF">KM295_00320</name>
</gene>
<evidence type="ECO:0000313" key="4">
    <source>
        <dbReference type="EMBL" id="MCQ4331950.1"/>
    </source>
</evidence>
<dbReference type="Pfam" id="PF13588">
    <property type="entry name" value="HSDR_N_2"/>
    <property type="match status" value="1"/>
</dbReference>
<accession>A0A9R1CQA6</accession>
<evidence type="ECO:0000313" key="5">
    <source>
        <dbReference type="Proteomes" id="UP001139494"/>
    </source>
</evidence>
<reference evidence="4" key="1">
    <citation type="journal article" date="2023" name="Front. Microbiol.">
        <title>Genomic-based phylogenetic and metabolic analyses of the genus Natronomonas, and description of Natronomonas aquatica sp. nov.</title>
        <authorList>
            <person name="Garcia-Roldan A."/>
            <person name="Duran-Viseras A."/>
            <person name="de la Haba R.R."/>
            <person name="Corral P."/>
            <person name="Sanchez-Porro C."/>
            <person name="Ventosa A."/>
        </authorList>
    </citation>
    <scope>NUCLEOTIDE SEQUENCE</scope>
    <source>
        <strain evidence="4">F2-12</strain>
    </source>
</reference>
<protein>
    <submittedName>
        <fullName evidence="4">Type I restriction enzyme HsdR N-terminal domain-containing protein</fullName>
    </submittedName>
</protein>
<dbReference type="Gene3D" id="3.90.1570.30">
    <property type="match status" value="1"/>
</dbReference>
<organism evidence="4 5">
    <name type="scientific">Natronomonas aquatica</name>
    <dbReference type="NCBI Taxonomy" id="2841590"/>
    <lineage>
        <taxon>Archaea</taxon>
        <taxon>Methanobacteriati</taxon>
        <taxon>Methanobacteriota</taxon>
        <taxon>Stenosarchaea group</taxon>
        <taxon>Halobacteria</taxon>
        <taxon>Halobacteriales</taxon>
        <taxon>Natronomonadaceae</taxon>
        <taxon>Natronomonas</taxon>
    </lineage>
</organism>
<sequence length="362" mass="40679">MDEESVRGYIEHSQEIIRDSPQMDEANTKAAILQPEFLDLLNWKIPQNTQLEYSVEAFGQTYKVDYALILEGTPVAFIEAKGVDTSLTERHDEQLSSYMTNKNVSYGILTNGERYRFFQRQVDGANVSVQQVADIQLEDLVDRIAILRAYTVDSIQSGESARILGRINELRQSRKTLESEKDNLASEITNLLTESVSDVISSPVESQAKEMIDRVITDIEMEIDTDGSSSTVEAPSNTQPESTEELSDIESGYIVRIHDAGNTLAEFEDEIQSDVIADAVDYLIENENLISKIEPLPYIPGREKAIINNEPASPHDEKAMRAYRELAGGYYLDTHANQDGKKRTMSTLTEECDLEVSFSGEW</sequence>
<keyword evidence="1" id="KW-0175">Coiled coil</keyword>
<dbReference type="InterPro" id="IPR029464">
    <property type="entry name" value="HSDR_N"/>
</dbReference>
<evidence type="ECO:0000256" key="1">
    <source>
        <dbReference type="SAM" id="Coils"/>
    </source>
</evidence>
<evidence type="ECO:0000259" key="3">
    <source>
        <dbReference type="Pfam" id="PF13588"/>
    </source>
</evidence>
<feature type="region of interest" description="Disordered" evidence="2">
    <location>
        <begin position="223"/>
        <end position="245"/>
    </location>
</feature>
<evidence type="ECO:0000256" key="2">
    <source>
        <dbReference type="SAM" id="MobiDB-lite"/>
    </source>
</evidence>
<name>A0A9R1CQA6_9EURY</name>
<keyword evidence="5" id="KW-1185">Reference proteome</keyword>
<proteinExistence type="predicted"/>
<dbReference type="EMBL" id="JAHLKM010000001">
    <property type="protein sequence ID" value="MCQ4331950.1"/>
    <property type="molecule type" value="Genomic_DNA"/>
</dbReference>
<feature type="coiled-coil region" evidence="1">
    <location>
        <begin position="167"/>
        <end position="194"/>
    </location>
</feature>
<comment type="caution">
    <text evidence="4">The sequence shown here is derived from an EMBL/GenBank/DDBJ whole genome shotgun (WGS) entry which is preliminary data.</text>
</comment>
<feature type="domain" description="Type I restriction enzyme R protein N-terminal" evidence="3">
    <location>
        <begin position="49"/>
        <end position="125"/>
    </location>
</feature>
<dbReference type="RefSeq" id="WP_256027784.1">
    <property type="nucleotide sequence ID" value="NZ_JAHLKM010000001.1"/>
</dbReference>
<feature type="compositionally biased region" description="Polar residues" evidence="2">
    <location>
        <begin position="226"/>
        <end position="241"/>
    </location>
</feature>
<dbReference type="Proteomes" id="UP001139494">
    <property type="component" value="Unassembled WGS sequence"/>
</dbReference>